<dbReference type="EMBL" id="BK016108">
    <property type="protein sequence ID" value="DAF95368.1"/>
    <property type="molecule type" value="Genomic_DNA"/>
</dbReference>
<accession>A0A8S5ULK7</accession>
<reference evidence="1" key="1">
    <citation type="journal article" date="2021" name="Proc. Natl. Acad. Sci. U.S.A.">
        <title>A Catalog of Tens of Thousands of Viruses from Human Metagenomes Reveals Hidden Associations with Chronic Diseases.</title>
        <authorList>
            <person name="Tisza M.J."/>
            <person name="Buck C.B."/>
        </authorList>
    </citation>
    <scope>NUCLEOTIDE SEQUENCE</scope>
    <source>
        <strain evidence="1">CtOz71</strain>
    </source>
</reference>
<name>A0A8S5ULK7_9VIRU</name>
<evidence type="ECO:0000313" key="1">
    <source>
        <dbReference type="EMBL" id="DAF95368.1"/>
    </source>
</evidence>
<proteinExistence type="predicted"/>
<organism evidence="1">
    <name type="scientific">Phage sp. ctOz71</name>
    <dbReference type="NCBI Taxonomy" id="2825793"/>
    <lineage>
        <taxon>Viruses</taxon>
    </lineage>
</organism>
<protein>
    <submittedName>
        <fullName evidence="1">Uncharacterized protein</fullName>
    </submittedName>
</protein>
<sequence length="39" mass="4668">MYTYPFISINPPFITMYTPEKSPQKTIDSQRRACYYKTS</sequence>